<dbReference type="Proteomes" id="UP000051681">
    <property type="component" value="Unassembled WGS sequence"/>
</dbReference>
<evidence type="ECO:0000313" key="4">
    <source>
        <dbReference type="Proteomes" id="UP000051681"/>
    </source>
</evidence>
<dbReference type="OrthoDB" id="9803749at2"/>
<dbReference type="Pfam" id="PF03960">
    <property type="entry name" value="ArsC"/>
    <property type="match status" value="1"/>
</dbReference>
<protein>
    <submittedName>
        <fullName evidence="3">Putative reductase</fullName>
    </submittedName>
</protein>
<comment type="similarity">
    <text evidence="1 2">Belongs to the ArsC family.</text>
</comment>
<evidence type="ECO:0000313" key="3">
    <source>
        <dbReference type="EMBL" id="CUH85962.1"/>
    </source>
</evidence>
<dbReference type="PROSITE" id="PS51353">
    <property type="entry name" value="ARSC"/>
    <property type="match status" value="1"/>
</dbReference>
<dbReference type="PANTHER" id="PTHR30041:SF8">
    <property type="entry name" value="PROTEIN YFFB"/>
    <property type="match status" value="1"/>
</dbReference>
<dbReference type="PANTHER" id="PTHR30041">
    <property type="entry name" value="ARSENATE REDUCTASE"/>
    <property type="match status" value="1"/>
</dbReference>
<evidence type="ECO:0000256" key="2">
    <source>
        <dbReference type="PROSITE-ProRule" id="PRU01282"/>
    </source>
</evidence>
<dbReference type="RefSeq" id="WP_058320007.1">
    <property type="nucleotide sequence ID" value="NZ_CYSF01000018.1"/>
</dbReference>
<gene>
    <name evidence="3" type="ORF">TM5383_03205</name>
</gene>
<dbReference type="AlphaFoldDB" id="A0A0P1GSY7"/>
<sequence>MKIYGLKNCDTCRKAVKALSGAELVDIRNQPMDDSIRSQAYEKFGDALLNTRSTTWRGLDEAARAEAPLALLAQHPALMKRPLIVSDAGEMFLGWTKDTQAALGIG</sequence>
<dbReference type="InterPro" id="IPR036249">
    <property type="entry name" value="Thioredoxin-like_sf"/>
</dbReference>
<evidence type="ECO:0000256" key="1">
    <source>
        <dbReference type="ARBA" id="ARBA00007198"/>
    </source>
</evidence>
<accession>A0A0P1GSY7</accession>
<proteinExistence type="inferred from homology"/>
<keyword evidence="4" id="KW-1185">Reference proteome</keyword>
<dbReference type="Gene3D" id="3.40.30.10">
    <property type="entry name" value="Glutaredoxin"/>
    <property type="match status" value="1"/>
</dbReference>
<dbReference type="EMBL" id="CYSF01000018">
    <property type="protein sequence ID" value="CUH85962.1"/>
    <property type="molecule type" value="Genomic_DNA"/>
</dbReference>
<reference evidence="3 4" key="1">
    <citation type="submission" date="2015-09" db="EMBL/GenBank/DDBJ databases">
        <authorList>
            <consortium name="Swine Surveillance"/>
        </authorList>
    </citation>
    <scope>NUCLEOTIDE SEQUENCE [LARGE SCALE GENOMIC DNA]</scope>
    <source>
        <strain evidence="3 4">CECT 8383</strain>
    </source>
</reference>
<organism evidence="3 4">
    <name type="scientific">Thalassovita mediterranea</name>
    <dbReference type="NCBI Taxonomy" id="340021"/>
    <lineage>
        <taxon>Bacteria</taxon>
        <taxon>Pseudomonadati</taxon>
        <taxon>Pseudomonadota</taxon>
        <taxon>Alphaproteobacteria</taxon>
        <taxon>Rhodobacterales</taxon>
        <taxon>Roseobacteraceae</taxon>
        <taxon>Thalassovita</taxon>
    </lineage>
</organism>
<dbReference type="SUPFAM" id="SSF52833">
    <property type="entry name" value="Thioredoxin-like"/>
    <property type="match status" value="1"/>
</dbReference>
<name>A0A0P1GSY7_9RHOB</name>
<dbReference type="STRING" id="340021.TM5383_03205"/>
<dbReference type="InterPro" id="IPR006660">
    <property type="entry name" value="Arsenate_reductase-like"/>
</dbReference>